<feature type="region of interest" description="Disordered" evidence="1">
    <location>
        <begin position="167"/>
        <end position="203"/>
    </location>
</feature>
<evidence type="ECO:0000259" key="2">
    <source>
        <dbReference type="Pfam" id="PF13643"/>
    </source>
</evidence>
<dbReference type="Proteomes" id="UP001164963">
    <property type="component" value="Chromosome"/>
</dbReference>
<dbReference type="Pfam" id="PF13643">
    <property type="entry name" value="DUF4145"/>
    <property type="match status" value="1"/>
</dbReference>
<dbReference type="InterPro" id="IPR025285">
    <property type="entry name" value="DUF4145"/>
</dbReference>
<proteinExistence type="predicted"/>
<gene>
    <name evidence="3" type="ORF">NEH16_22265</name>
</gene>
<feature type="compositionally biased region" description="Low complexity" evidence="1">
    <location>
        <begin position="190"/>
        <end position="203"/>
    </location>
</feature>
<evidence type="ECO:0000313" key="4">
    <source>
        <dbReference type="Proteomes" id="UP001164963"/>
    </source>
</evidence>
<dbReference type="EMBL" id="CP098740">
    <property type="protein sequence ID" value="UZK58603.1"/>
    <property type="molecule type" value="Genomic_DNA"/>
</dbReference>
<organism evidence="3 4">
    <name type="scientific">Streptomyces drozdowiczii</name>
    <dbReference type="NCBI Taxonomy" id="202862"/>
    <lineage>
        <taxon>Bacteria</taxon>
        <taxon>Bacillati</taxon>
        <taxon>Actinomycetota</taxon>
        <taxon>Actinomycetes</taxon>
        <taxon>Kitasatosporales</taxon>
        <taxon>Streptomycetaceae</taxon>
        <taxon>Streptomyces</taxon>
    </lineage>
</organism>
<keyword evidence="4" id="KW-1185">Reference proteome</keyword>
<protein>
    <submittedName>
        <fullName evidence="3">DUF4145 domain-containing protein</fullName>
    </submittedName>
</protein>
<evidence type="ECO:0000256" key="1">
    <source>
        <dbReference type="SAM" id="MobiDB-lite"/>
    </source>
</evidence>
<feature type="domain" description="DUF4145" evidence="2">
    <location>
        <begin position="63"/>
        <end position="153"/>
    </location>
</feature>
<feature type="compositionally biased region" description="Basic and acidic residues" evidence="1">
    <location>
        <begin position="169"/>
        <end position="189"/>
    </location>
</feature>
<name>A0ABY6Q2K3_9ACTN</name>
<evidence type="ECO:0000313" key="3">
    <source>
        <dbReference type="EMBL" id="UZK58603.1"/>
    </source>
</evidence>
<reference evidence="3" key="1">
    <citation type="journal article" date="2022" name="Front. Microbiol.">
        <title>Mirubactin C rescues the lethal effect of cell wall biosynthesis mutations in Bacillus subtilis.</title>
        <authorList>
            <person name="Kepplinger B."/>
            <person name="Wen X."/>
            <person name="Tyler A.R."/>
            <person name="Kim B.Y."/>
            <person name="Brown J."/>
            <person name="Banks P."/>
            <person name="Dashti Y."/>
            <person name="Mackenzie E.S."/>
            <person name="Wills C."/>
            <person name="Kawai Y."/>
            <person name="Waldron K.J."/>
            <person name="Allenby N.E.E."/>
            <person name="Wu L.J."/>
            <person name="Hall M.J."/>
            <person name="Errington J."/>
        </authorList>
    </citation>
    <scope>NUCLEOTIDE SEQUENCE</scope>
    <source>
        <strain evidence="3">MDA8-470</strain>
    </source>
</reference>
<sequence length="203" mass="21885">MTAFRCSSENCHRLSIGWSVLNRVNQLSSAKQLLPQSDLQWEPLSIRRPLFPEVPPEIAETASEAHACLSIGAARGAVALARSVVEATAKAQGITAHGIVAKIETLRDDGVISTLTAETSHQIRRDGNSIAHGDIGNEPVSVDDAQAIIDFMDALLDDEVFQRPAKLQKLKERHNERKQSNSADTRPDGGAELEASAGGAEMR</sequence>
<accession>A0ABY6Q2K3</accession>